<dbReference type="InterPro" id="IPR004045">
    <property type="entry name" value="Glutathione_S-Trfase_N"/>
</dbReference>
<keyword evidence="2" id="KW-0808">Transferase</keyword>
<evidence type="ECO:0000313" key="3">
    <source>
        <dbReference type="Proteomes" id="UP000190837"/>
    </source>
</evidence>
<evidence type="ECO:0000313" key="2">
    <source>
        <dbReference type="EMBL" id="SAM56906.1"/>
    </source>
</evidence>
<dbReference type="Gene3D" id="1.20.1050.10">
    <property type="match status" value="1"/>
</dbReference>
<dbReference type="SUPFAM" id="SSF52833">
    <property type="entry name" value="Thioredoxin-like"/>
    <property type="match status" value="1"/>
</dbReference>
<gene>
    <name evidence="2" type="ORF">CHUV0807_0018</name>
</gene>
<dbReference type="PROSITE" id="PS50404">
    <property type="entry name" value="GST_NTER"/>
    <property type="match status" value="1"/>
</dbReference>
<evidence type="ECO:0000259" key="1">
    <source>
        <dbReference type="PROSITE" id="PS50404"/>
    </source>
</evidence>
<dbReference type="RefSeq" id="WP_079538623.1">
    <property type="nucleotide sequence ID" value="NZ_CP171111.1"/>
</dbReference>
<name>A0A1C3H1V5_9GAMM</name>
<dbReference type="Pfam" id="PF13409">
    <property type="entry name" value="GST_N_2"/>
    <property type="match status" value="1"/>
</dbReference>
<reference evidence="3" key="1">
    <citation type="submission" date="2016-04" db="EMBL/GenBank/DDBJ databases">
        <authorList>
            <person name="Tagini F."/>
        </authorList>
    </citation>
    <scope>NUCLEOTIDE SEQUENCE [LARGE SCALE GENOMIC DNA]</scope>
    <source>
        <strain evidence="3">CHUV0807</strain>
    </source>
</reference>
<protein>
    <submittedName>
        <fullName evidence="2">Glutathione S-transferase family protein</fullName>
    </submittedName>
</protein>
<dbReference type="Gene3D" id="3.40.30.10">
    <property type="entry name" value="Glutaredoxin"/>
    <property type="match status" value="1"/>
</dbReference>
<proteinExistence type="predicted"/>
<dbReference type="GO" id="GO:0016740">
    <property type="term" value="F:transferase activity"/>
    <property type="evidence" value="ECO:0007669"/>
    <property type="project" value="UniProtKB-KW"/>
</dbReference>
<dbReference type="InterPro" id="IPR036249">
    <property type="entry name" value="Thioredoxin-like_sf"/>
</dbReference>
<organism evidence="2 3">
    <name type="scientific">Cardiobacterium hominis</name>
    <dbReference type="NCBI Taxonomy" id="2718"/>
    <lineage>
        <taxon>Bacteria</taxon>
        <taxon>Pseudomonadati</taxon>
        <taxon>Pseudomonadota</taxon>
        <taxon>Gammaproteobacteria</taxon>
        <taxon>Cardiobacteriales</taxon>
        <taxon>Cardiobacteriaceae</taxon>
        <taxon>Cardiobacterium</taxon>
    </lineage>
</organism>
<dbReference type="Proteomes" id="UP000190837">
    <property type="component" value="Unassembled WGS sequence"/>
</dbReference>
<dbReference type="EMBL" id="FKLO01000003">
    <property type="protein sequence ID" value="SAM56906.1"/>
    <property type="molecule type" value="Genomic_DNA"/>
</dbReference>
<accession>A0A1C3H1V5</accession>
<sequence length="202" mass="22103">MKLYTSTTSPTARAIILTALAQGKDALQLAYADPWTTPPALTAVNPFSQVPVLITADGTAIYNTLTIADYLFDHPFRGARQSAIAGYATALLEQIIKAYSLARFQPEHGAEHPHIERARAAVVRGLAQAPQLDPASNHIAQHLLAMAFSYAELRHPALYPQLDADNRRAFAAYQQRPDVRAVRPEALEKRPASIAALRQTIQ</sequence>
<feature type="domain" description="GST N-terminal" evidence="1">
    <location>
        <begin position="1"/>
        <end position="79"/>
    </location>
</feature>
<dbReference type="AlphaFoldDB" id="A0A1C3H1V5"/>